<evidence type="ECO:0000256" key="1">
    <source>
        <dbReference type="ARBA" id="ARBA00022598"/>
    </source>
</evidence>
<keyword evidence="3" id="KW-0067">ATP-binding</keyword>
<organism evidence="6 7">
    <name type="scientific">Jeotgalicoccus coquinae</name>
    <dbReference type="NCBI Taxonomy" id="709509"/>
    <lineage>
        <taxon>Bacteria</taxon>
        <taxon>Bacillati</taxon>
        <taxon>Bacillota</taxon>
        <taxon>Bacilli</taxon>
        <taxon>Bacillales</taxon>
        <taxon>Staphylococcaceae</taxon>
        <taxon>Jeotgalicoccus</taxon>
    </lineage>
</organism>
<dbReference type="Gene3D" id="3.40.1190.10">
    <property type="entry name" value="Mur-like, catalytic domain"/>
    <property type="match status" value="1"/>
</dbReference>
<dbReference type="SUPFAM" id="SSF53623">
    <property type="entry name" value="MurD-like peptide ligases, catalytic domain"/>
    <property type="match status" value="1"/>
</dbReference>
<evidence type="ECO:0000259" key="4">
    <source>
        <dbReference type="Pfam" id="PF02875"/>
    </source>
</evidence>
<dbReference type="InterPro" id="IPR051046">
    <property type="entry name" value="MurCDEF_CellWall_CoF430Synth"/>
</dbReference>
<dbReference type="PANTHER" id="PTHR43024">
    <property type="entry name" value="UDP-N-ACETYLMURAMOYL-TRIPEPTIDE--D-ALANYL-D-ALANINE LIGASE"/>
    <property type="match status" value="1"/>
</dbReference>
<dbReference type="EMBL" id="JACHFF010000001">
    <property type="protein sequence ID" value="MBB6423214.1"/>
    <property type="molecule type" value="Genomic_DNA"/>
</dbReference>
<dbReference type="InterPro" id="IPR004101">
    <property type="entry name" value="Mur_ligase_C"/>
</dbReference>
<protein>
    <submittedName>
        <fullName evidence="6">UDP-N-acetylmuramyl pentapeptide synthase</fullName>
    </submittedName>
</protein>
<sequence length="694" mass="80023">MKTLNNILKGKIIGNYNQENNEINDFEYIYGLVSNSQTAFISIPSHRWADLTGKNSKLKDGNSYINFNKQKPGLIITEEEYDDKEVPQIIVSNIIDAMKKIALYMRENYKNPLVAITGSNGKSSTRLMLGHLLSDYEIFQNRGNNNTRSAIWLNLCKLVKNPDFALFEISLNALNNRGNMSLVVKPDIAILTNIGEAHLSTLKDTKTVAEFKSRIFEGISENGTIIINDDTLHSDFLYEKALLNTKNIIKYSMKNSYDILRNVHSYASKGQQTVNVEIKEEKYSYNINMLGKGMVENSIASMLVLKVLNINLNSVLDKFNDFKSLPKVMEIKTIVNKHNQNITVIDDTHNASLPSYINAVESFNQQSRFYKGNKVLILGKISDMGDETLDIHNRIVPLIEKSDADYILCIDDPMRAVTVQVKNKSITWYKDRDLMLKDIMFFLNDDSLILFKSSVTDSDLPVIAAKFPYKYKMSEYKYDEKVFKTIGNHGKSYLVVDNNQKRIVSSENLKNTGTIEGLNLLIYYIRYHELLIKNEIILSKKIRFSEWPTNDEKYNRSTIMSIEKLLDEIQEVKHPTLTYEFSKLLFKTPLERIKYISRFIENNNLNPSVSVNRTGRFRIKERQSFTVEELALISENYRELLGDRSYIFGDKFYHGIVLKNNIIGCFTSFSDYKEVTNFVEKIEKGEYINEFEAN</sequence>
<dbReference type="Pfam" id="PF02875">
    <property type="entry name" value="Mur_ligase_C"/>
    <property type="match status" value="1"/>
</dbReference>
<evidence type="ECO:0000256" key="2">
    <source>
        <dbReference type="ARBA" id="ARBA00022741"/>
    </source>
</evidence>
<gene>
    <name evidence="6" type="ORF">HNR41_001140</name>
</gene>
<dbReference type="Pfam" id="PF08245">
    <property type="entry name" value="Mur_ligase_M"/>
    <property type="match status" value="1"/>
</dbReference>
<feature type="domain" description="Mur ligase central" evidence="5">
    <location>
        <begin position="116"/>
        <end position="304"/>
    </location>
</feature>
<dbReference type="RefSeq" id="WP_184282570.1">
    <property type="nucleotide sequence ID" value="NZ_BMCO01000001.1"/>
</dbReference>
<proteinExistence type="predicted"/>
<dbReference type="InterPro" id="IPR036565">
    <property type="entry name" value="Mur-like_cat_sf"/>
</dbReference>
<dbReference type="Proteomes" id="UP000545588">
    <property type="component" value="Unassembled WGS sequence"/>
</dbReference>
<evidence type="ECO:0000313" key="7">
    <source>
        <dbReference type="Proteomes" id="UP000545588"/>
    </source>
</evidence>
<keyword evidence="2" id="KW-0547">Nucleotide-binding</keyword>
<accession>A0ABR6QNP2</accession>
<comment type="caution">
    <text evidence="6">The sequence shown here is derived from an EMBL/GenBank/DDBJ whole genome shotgun (WGS) entry which is preliminary data.</text>
</comment>
<dbReference type="InterPro" id="IPR013221">
    <property type="entry name" value="Mur_ligase_cen"/>
</dbReference>
<evidence type="ECO:0000313" key="6">
    <source>
        <dbReference type="EMBL" id="MBB6423214.1"/>
    </source>
</evidence>
<keyword evidence="7" id="KW-1185">Reference proteome</keyword>
<evidence type="ECO:0000256" key="3">
    <source>
        <dbReference type="ARBA" id="ARBA00022840"/>
    </source>
</evidence>
<reference evidence="6 7" key="1">
    <citation type="submission" date="2020-08" db="EMBL/GenBank/DDBJ databases">
        <title>Genomic Encyclopedia of Type Strains, Phase IV (KMG-IV): sequencing the most valuable type-strain genomes for metagenomic binning, comparative biology and taxonomic classification.</title>
        <authorList>
            <person name="Goeker M."/>
        </authorList>
    </citation>
    <scope>NUCLEOTIDE SEQUENCE [LARGE SCALE GENOMIC DNA]</scope>
    <source>
        <strain evidence="6 7">DSM 22419</strain>
    </source>
</reference>
<dbReference type="InterPro" id="IPR036615">
    <property type="entry name" value="Mur_ligase_C_dom_sf"/>
</dbReference>
<keyword evidence="1" id="KW-0436">Ligase</keyword>
<name>A0ABR6QNP2_9STAP</name>
<evidence type="ECO:0000259" key="5">
    <source>
        <dbReference type="Pfam" id="PF08245"/>
    </source>
</evidence>
<feature type="domain" description="Mur ligase C-terminal" evidence="4">
    <location>
        <begin position="337"/>
        <end position="454"/>
    </location>
</feature>
<dbReference type="Gene3D" id="3.90.190.20">
    <property type="entry name" value="Mur ligase, C-terminal domain"/>
    <property type="match status" value="1"/>
</dbReference>
<dbReference type="SUPFAM" id="SSF53244">
    <property type="entry name" value="MurD-like peptide ligases, peptide-binding domain"/>
    <property type="match status" value="1"/>
</dbReference>
<dbReference type="PANTHER" id="PTHR43024:SF1">
    <property type="entry name" value="UDP-N-ACETYLMURAMOYL-TRIPEPTIDE--D-ALANYL-D-ALANINE LIGASE"/>
    <property type="match status" value="1"/>
</dbReference>